<evidence type="ECO:0000256" key="3">
    <source>
        <dbReference type="ARBA" id="ARBA00009158"/>
    </source>
</evidence>
<feature type="domain" description="Trichohyalin-plectin-homology" evidence="16">
    <location>
        <begin position="116"/>
        <end position="466"/>
    </location>
</feature>
<dbReference type="PANTHER" id="PTHR19265">
    <property type="entry name" value="MEIOSIS-SPECIFIC NUCLEAR STRUCTURAL PROTEIN 1"/>
    <property type="match status" value="1"/>
</dbReference>
<accession>A0A8C5ALX3</accession>
<evidence type="ECO:0000256" key="12">
    <source>
        <dbReference type="ARBA" id="ARBA00023273"/>
    </source>
</evidence>
<dbReference type="PANTHER" id="PTHR19265:SF0">
    <property type="entry name" value="MEIOSIS-SPECIFIC NUCLEAR STRUCTURAL PROTEIN 1"/>
    <property type="match status" value="1"/>
</dbReference>
<dbReference type="GO" id="GO:0044782">
    <property type="term" value="P:cilium organization"/>
    <property type="evidence" value="ECO:0007669"/>
    <property type="project" value="TreeGrafter"/>
</dbReference>
<evidence type="ECO:0000256" key="9">
    <source>
        <dbReference type="ARBA" id="ARBA00023212"/>
    </source>
</evidence>
<dbReference type="Proteomes" id="UP000694546">
    <property type="component" value="Chromosome 14"/>
</dbReference>
<proteinExistence type="inferred from homology"/>
<evidence type="ECO:0000256" key="1">
    <source>
        <dbReference type="ARBA" id="ARBA00004123"/>
    </source>
</evidence>
<reference evidence="17" key="1">
    <citation type="submission" date="2025-08" db="UniProtKB">
        <authorList>
            <consortium name="Ensembl"/>
        </authorList>
    </citation>
    <scope>IDENTIFICATION</scope>
</reference>
<dbReference type="OMA" id="QIRNQMV"/>
<keyword evidence="18" id="KW-1185">Reference proteome</keyword>
<evidence type="ECO:0000256" key="4">
    <source>
        <dbReference type="ARBA" id="ARBA00014813"/>
    </source>
</evidence>
<dbReference type="GeneTree" id="ENSGT00730000111210"/>
<feature type="coiled-coil region" evidence="14">
    <location>
        <begin position="409"/>
        <end position="450"/>
    </location>
</feature>
<evidence type="ECO:0000259" key="16">
    <source>
        <dbReference type="Pfam" id="PF13868"/>
    </source>
</evidence>
<comment type="similarity">
    <text evidence="3">Belongs to the MNS1 family.</text>
</comment>
<evidence type="ECO:0000256" key="15">
    <source>
        <dbReference type="SAM" id="MobiDB-lite"/>
    </source>
</evidence>
<organism evidence="17 18">
    <name type="scientific">Gadus morhua</name>
    <name type="common">Atlantic cod</name>
    <dbReference type="NCBI Taxonomy" id="8049"/>
    <lineage>
        <taxon>Eukaryota</taxon>
        <taxon>Metazoa</taxon>
        <taxon>Chordata</taxon>
        <taxon>Craniata</taxon>
        <taxon>Vertebrata</taxon>
        <taxon>Euteleostomi</taxon>
        <taxon>Actinopterygii</taxon>
        <taxon>Neopterygii</taxon>
        <taxon>Teleostei</taxon>
        <taxon>Neoteleostei</taxon>
        <taxon>Acanthomorphata</taxon>
        <taxon>Zeiogadaria</taxon>
        <taxon>Gadariae</taxon>
        <taxon>Gadiformes</taxon>
        <taxon>Gadoidei</taxon>
        <taxon>Gadidae</taxon>
        <taxon>Gadus</taxon>
    </lineage>
</organism>
<keyword evidence="6" id="KW-0282">Flagellum</keyword>
<dbReference type="GO" id="GO:0005634">
    <property type="term" value="C:nucleus"/>
    <property type="evidence" value="ECO:0007669"/>
    <property type="project" value="UniProtKB-SubCell"/>
</dbReference>
<dbReference type="GO" id="GO:0051321">
    <property type="term" value="P:meiotic cell cycle"/>
    <property type="evidence" value="ECO:0007669"/>
    <property type="project" value="UniProtKB-KW"/>
</dbReference>
<dbReference type="Ensembl" id="ENSGMOT00000033227.1">
    <property type="protein sequence ID" value="ENSGMOP00000034026.1"/>
    <property type="gene ID" value="ENSGMOG00000007358.2"/>
</dbReference>
<keyword evidence="9" id="KW-0206">Cytoskeleton</keyword>
<evidence type="ECO:0000313" key="17">
    <source>
        <dbReference type="Ensembl" id="ENSGMOP00000034026.1"/>
    </source>
</evidence>
<dbReference type="AlphaFoldDB" id="A0A8C5ALX3"/>
<dbReference type="Pfam" id="PF13868">
    <property type="entry name" value="TPH"/>
    <property type="match status" value="1"/>
</dbReference>
<evidence type="ECO:0000256" key="14">
    <source>
        <dbReference type="SAM" id="Coils"/>
    </source>
</evidence>
<evidence type="ECO:0000313" key="18">
    <source>
        <dbReference type="Proteomes" id="UP000694546"/>
    </source>
</evidence>
<keyword evidence="12" id="KW-0966">Cell projection</keyword>
<feature type="coiled-coil region" evidence="14">
    <location>
        <begin position="300"/>
        <end position="327"/>
    </location>
</feature>
<keyword evidence="8" id="KW-0969">Cilium</keyword>
<evidence type="ECO:0000256" key="13">
    <source>
        <dbReference type="ARBA" id="ARBA00046114"/>
    </source>
</evidence>
<keyword evidence="11" id="KW-0469">Meiosis</keyword>
<keyword evidence="5" id="KW-0963">Cytoplasm</keyword>
<dbReference type="InterPro" id="IPR026504">
    <property type="entry name" value="MNS1"/>
</dbReference>
<evidence type="ECO:0000256" key="6">
    <source>
        <dbReference type="ARBA" id="ARBA00022846"/>
    </source>
</evidence>
<keyword evidence="7 14" id="KW-0175">Coiled coil</keyword>
<evidence type="ECO:0000256" key="11">
    <source>
        <dbReference type="ARBA" id="ARBA00023254"/>
    </source>
</evidence>
<comment type="subcellular location">
    <subcellularLocation>
        <location evidence="2">Cytoplasm</location>
        <location evidence="2">Cytoskeleton</location>
        <location evidence="2">Flagellum axoneme</location>
    </subcellularLocation>
    <subcellularLocation>
        <location evidence="1">Nucleus</location>
    </subcellularLocation>
</comment>
<feature type="region of interest" description="Disordered" evidence="15">
    <location>
        <begin position="159"/>
        <end position="190"/>
    </location>
</feature>
<comment type="function">
    <text evidence="13">Microtubule inner protein (MIP) part of the dynein-decorated doublet microtubules (DMTs) in cilia axoneme, which is required for motile cilia beating. May play a role in the control of meiotic division and germ cell differentiation through regulation of pairing and recombination during meiosis. Required for sperm flagella assembly. May play a role in the assembly and function of the outer dynein arm-docking complex (ODA-DC). ODA-DC mediates outer dynein arms (ODA) binding onto the axonemal doublet microtubules.</text>
</comment>
<evidence type="ECO:0000256" key="10">
    <source>
        <dbReference type="ARBA" id="ARBA00023242"/>
    </source>
</evidence>
<evidence type="ECO:0000256" key="2">
    <source>
        <dbReference type="ARBA" id="ARBA00004611"/>
    </source>
</evidence>
<keyword evidence="10" id="KW-0539">Nucleus</keyword>
<evidence type="ECO:0000256" key="8">
    <source>
        <dbReference type="ARBA" id="ARBA00023069"/>
    </source>
</evidence>
<evidence type="ECO:0000256" key="5">
    <source>
        <dbReference type="ARBA" id="ARBA00022490"/>
    </source>
</evidence>
<gene>
    <name evidence="17" type="primary">MNS1</name>
</gene>
<evidence type="ECO:0000256" key="7">
    <source>
        <dbReference type="ARBA" id="ARBA00023054"/>
    </source>
</evidence>
<dbReference type="InterPro" id="IPR043597">
    <property type="entry name" value="TPH_dom"/>
</dbReference>
<protein>
    <recommendedName>
        <fullName evidence="4">Meiosis-specific nuclear structural protein 1</fullName>
    </recommendedName>
</protein>
<dbReference type="GO" id="GO:0031514">
    <property type="term" value="C:motile cilium"/>
    <property type="evidence" value="ECO:0007669"/>
    <property type="project" value="TreeGrafter"/>
</dbReference>
<sequence length="502" mass="61593">SGCVPLQAFLNRRPNQKMISAHLAQEQQKEEQGRSIKRDLQIRAGLLSEEKTEQRRLHRRMQHEVHERDVQEALLKSEEERRNKEKQLEQEERLAIELARIDHETQRDDKMRQHIKANSLELRELESKLRSAYLNRERAAQIAEKESMRFETMREEADFARQMKSEQQRAGAEQEKQEAQQSEEAARHRKELEQQLLEKERRREEAYEEFLQDKLLVDQVVRKIYEEDQMEMQLKLEKVLATQQYIEEFKKQRAEWRRLEQEKNDAENQRIREFSNYQRQTEETRAARMQEREQAKQHILQMLTDQHEAERRQREEMEQVREELCLEEQAEAVRRKDIEEMERKIRQRLVYQQTCQQQMLFKELRRREEQEEEEAFRRTMMAKFAEDDRLEQMNAQRRRMKQLEHRRAVQELIAERRQQHEADKELEAQEQAEEREREAVRRQIIEEERQKLLRHHATKLLGYFPKGLFREDDLQHFDDEFRSNFQKQQADMFSGDDWDADE</sequence>
<name>A0A8C5ALX3_GADMO</name>
<reference evidence="17" key="2">
    <citation type="submission" date="2025-09" db="UniProtKB">
        <authorList>
            <consortium name="Ensembl"/>
        </authorList>
    </citation>
    <scope>IDENTIFICATION</scope>
</reference>